<dbReference type="GO" id="GO:0044773">
    <property type="term" value="P:mitotic DNA damage checkpoint signaling"/>
    <property type="evidence" value="ECO:0007669"/>
    <property type="project" value="TreeGrafter"/>
</dbReference>
<dbReference type="EC" id="2.7.11.17" evidence="3"/>
<evidence type="ECO:0000313" key="4">
    <source>
        <dbReference type="Proteomes" id="UP000028837"/>
    </source>
</evidence>
<evidence type="ECO:0000256" key="1">
    <source>
        <dbReference type="SAM" id="MobiDB-lite"/>
    </source>
</evidence>
<dbReference type="SMART" id="SM00220">
    <property type="entry name" value="S_TKc"/>
    <property type="match status" value="1"/>
</dbReference>
<gene>
    <name evidence="3" type="ORF">TGDOM2_239420</name>
</gene>
<dbReference type="Gene3D" id="3.30.200.20">
    <property type="entry name" value="Phosphorylase Kinase, domain 1"/>
    <property type="match status" value="1"/>
</dbReference>
<evidence type="ECO:0000259" key="2">
    <source>
        <dbReference type="PROSITE" id="PS50011"/>
    </source>
</evidence>
<feature type="region of interest" description="Disordered" evidence="1">
    <location>
        <begin position="1442"/>
        <end position="1504"/>
    </location>
</feature>
<dbReference type="GO" id="GO:0004683">
    <property type="term" value="F:calcium/calmodulin-dependent protein kinase activity"/>
    <property type="evidence" value="ECO:0007669"/>
    <property type="project" value="UniProtKB-EC"/>
</dbReference>
<dbReference type="VEuPathDB" id="ToxoDB:TGDOM2_239420"/>
<proteinExistence type="predicted"/>
<feature type="compositionally biased region" description="Basic and acidic residues" evidence="1">
    <location>
        <begin position="1155"/>
        <end position="1164"/>
    </location>
</feature>
<comment type="caution">
    <text evidence="3">The sequence shown here is derived from an EMBL/GenBank/DDBJ whole genome shotgun (WGS) entry which is preliminary data.</text>
</comment>
<organism evidence="3 4">
    <name type="scientific">Toxoplasma gondii GAB2-2007-GAL-DOM2</name>
    <dbReference type="NCBI Taxonomy" id="1130820"/>
    <lineage>
        <taxon>Eukaryota</taxon>
        <taxon>Sar</taxon>
        <taxon>Alveolata</taxon>
        <taxon>Apicomplexa</taxon>
        <taxon>Conoidasida</taxon>
        <taxon>Coccidia</taxon>
        <taxon>Eucoccidiorida</taxon>
        <taxon>Eimeriorina</taxon>
        <taxon>Sarcocystidae</taxon>
        <taxon>Toxoplasma</taxon>
    </lineage>
</organism>
<dbReference type="Proteomes" id="UP000028837">
    <property type="component" value="Unassembled WGS sequence"/>
</dbReference>
<dbReference type="SUPFAM" id="SSF56112">
    <property type="entry name" value="Protein kinase-like (PK-like)"/>
    <property type="match status" value="1"/>
</dbReference>
<dbReference type="EC" id="2.7.11.18" evidence="3"/>
<feature type="compositionally biased region" description="Basic and acidic residues" evidence="1">
    <location>
        <begin position="1003"/>
        <end position="1033"/>
    </location>
</feature>
<feature type="domain" description="Protein kinase" evidence="2">
    <location>
        <begin position="161"/>
        <end position="524"/>
    </location>
</feature>
<accession>A0A086K5M5</accession>
<dbReference type="PANTHER" id="PTHR44167:SF24">
    <property type="entry name" value="SERINE_THREONINE-PROTEIN KINASE CHK2"/>
    <property type="match status" value="1"/>
</dbReference>
<feature type="region of interest" description="Disordered" evidence="1">
    <location>
        <begin position="748"/>
        <end position="772"/>
    </location>
</feature>
<feature type="region of interest" description="Disordered" evidence="1">
    <location>
        <begin position="838"/>
        <end position="858"/>
    </location>
</feature>
<dbReference type="GO" id="GO:0005634">
    <property type="term" value="C:nucleus"/>
    <property type="evidence" value="ECO:0007669"/>
    <property type="project" value="TreeGrafter"/>
</dbReference>
<protein>
    <submittedName>
        <fullName evidence="3">Protein kinase</fullName>
        <ecNumber evidence="3">2.7.11.17</ecNumber>
        <ecNumber evidence="3">2.7.11.18</ecNumber>
    </submittedName>
</protein>
<dbReference type="PROSITE" id="PS50011">
    <property type="entry name" value="PROTEIN_KINASE_DOM"/>
    <property type="match status" value="1"/>
</dbReference>
<feature type="region of interest" description="Disordered" evidence="1">
    <location>
        <begin position="1377"/>
        <end position="1409"/>
    </location>
</feature>
<sequence length="1766" mass="184074">MASCCPVSSSLGLSLRHAQALDPSICACSGPKPLHSPSCSPSTAASSCALSSSLPFLLTPSLASTRSCSDAENSLEAAVLAAAGACGACGHAPPRTIQVFPAGTSIETLYRLGPVLSVCQAQQAKEQRDANRESGKDGESGARGQKRPEDGARSEERTHQRAGDRRGGEGSGKQDGKAPSSTRPVLRHAFTRGTHQPKIIKSIDKQRIPASAGGDRLWRRLCMRLLNLPAHRNVLSLDAIYEEKQKFYFVSEKLEGGELFDFLLTEKTVEEHICQYIIFQILQALNHMHSNHLLHRDIKPENLMFRRRRGAAPPTEGSQPVPSAGFSPGSGEHPLESECGDSSSTGASCFASDCSFFSCADSVSAFQGNVGQHRGAPRSALTAVELEHELVLIDFDTCKMMEVTPQEYGEIEGGQRRLVGTYGYLAPEVLRGGEYSVQSDLWSVGVILYILMTGIPPLPMELLTSARASLMVFSQIQEKQGGIDYDVFPLPDFPLARDLCQKLLQINPRHRMPSAREALRHPWLRDFTLRFGDGSPTAVPPPMPSLKPCGCNGAFGEAMSLPFGFPTSAFSRGANARSRPTLVSGGLPQESPRCMQATPLSVVGLPGAWRGGNVAGASQVSGYSSGVPPYRFEGEEGWWATKGEQRNPAPRTCGSGSCGSESCSQSRCRQAAASGFCQAAPQACSYKAPSPIALAAPGGLRPAAPVSSPPSYPSSSHSCFFPPTETPGASASSRSTYTVESVGAFASCPPPLLSPPRVQNGDSTTPTSEGAPAAEELSTLGDVEGGLFSNDRVGLTTRQNPQGAGNCLVWFGTPGEAAGPPGGSDARQEATRHAVHAEGVGASAFPPPGSGSDPRSGDGRIGAVFTQVGSSPLFGLSSSSPAQACNIPAASHAVAAVAATGEPCGTSSRNVSASVANFVDLFGRPLPGGDRGREHTDPVTHDRLFEAEKGDPRDAVGFAFDHADPGAAMLSHAAPTGPLSDEQMMDADGSNASSHRGVPTSETRSRSLSAERERQKDARVEAKAADADQHRGENLPVFPGKDQAVHVARSLEKAFCADSEERQDACMETPELETNVMQCGTPAPYRAVAVTGCIGQSLSTTAPAVKGSKTLPLPCPSWTPTFHIGSCGAFVTPMLEERRESCGSSTTPSTACTRSTRDLFHPRQTDSPQGAGPSVCGHCICVGSGRDGQEGRTDSAPVHTKAVPEGACKGNPLHAVGASRRETRGRGPVPSPNNFSGNLFLDSPRGRRKRVASPECFRASAGALPTVSVETVGAVTPPAFSGANSGHSACDAAVFAQDFAPSRDFSAPEVAEENVPQTPLISSPSLYPSTRPFFASPQTNGVSCVSPVSTATTVSSLSQVTGLSTGAGRMASAVPSLVLPPQSSDHPQNLGSQASVPGRPKNEQRTGVSRPAGLQPLQQQHLHGYELPASFSLPAGGPHDLVIDAPLSSPPSSGRAGCTRAGKRRSLMHACSNKGTKESGGVASGRTSPVSESPSHTLQVSRSQGSDCLHAQLHGASSLSPSSCGSNTTRASGGRHNLCVATGQSSFASSFVASSPCSPAGASACNPGQVNLLDSITERPNVADLCFQATCRYPGDSRFEGRVGSGTLEGLAGGLNSDDHFGNGEELFANGNGSMESSEHEVGTAFDKAQRFDLGVQMGQGNRGMVYSTVPVADAQLCLKPFNDLKAVENSFALRPPMSCTGDRGRYVQGGYLPADGVGGEIGDDHEDFIPGAGGHPAVTVVDTLQALLKAAEDVFSMGTAAGDSL</sequence>
<dbReference type="PROSITE" id="PS00108">
    <property type="entry name" value="PROTEIN_KINASE_ST"/>
    <property type="match status" value="1"/>
</dbReference>
<dbReference type="OrthoDB" id="331739at2759"/>
<name>A0A086K5M5_TOXGO</name>
<reference evidence="3 4" key="1">
    <citation type="submission" date="2014-02" db="EMBL/GenBank/DDBJ databases">
        <authorList>
            <person name="Sibley D."/>
            <person name="Venepally P."/>
            <person name="Karamycheva S."/>
            <person name="Hadjithomas M."/>
            <person name="Khan A."/>
            <person name="Brunk B."/>
            <person name="Roos D."/>
            <person name="Caler E."/>
            <person name="Lorenzi H."/>
        </authorList>
    </citation>
    <scope>NUCLEOTIDE SEQUENCE [LARGE SCALE GENOMIC DNA]</scope>
    <source>
        <strain evidence="3 4">GAB2-2007-GAL-DOM2</strain>
    </source>
</reference>
<dbReference type="Gene3D" id="1.10.510.10">
    <property type="entry name" value="Transferase(Phosphotransferase) domain 1"/>
    <property type="match status" value="1"/>
</dbReference>
<feature type="region of interest" description="Disordered" evidence="1">
    <location>
        <begin position="310"/>
        <end position="339"/>
    </location>
</feature>
<feature type="compositionally biased region" description="Polar residues" evidence="1">
    <location>
        <begin position="990"/>
        <end position="1002"/>
    </location>
</feature>
<keyword evidence="3" id="KW-0418">Kinase</keyword>
<feature type="compositionally biased region" description="Polar residues" evidence="1">
    <location>
        <begin position="1381"/>
        <end position="1395"/>
    </location>
</feature>
<dbReference type="InterPro" id="IPR011009">
    <property type="entry name" value="Kinase-like_dom_sf"/>
</dbReference>
<feature type="region of interest" description="Disordered" evidence="1">
    <location>
        <begin position="1221"/>
        <end position="1242"/>
    </location>
</feature>
<dbReference type="PANTHER" id="PTHR44167">
    <property type="entry name" value="OVARIAN-SPECIFIC SERINE/THREONINE-PROTEIN KINASE LOK-RELATED"/>
    <property type="match status" value="1"/>
</dbReference>
<dbReference type="GO" id="GO:0005737">
    <property type="term" value="C:cytoplasm"/>
    <property type="evidence" value="ECO:0007669"/>
    <property type="project" value="TreeGrafter"/>
</dbReference>
<evidence type="ECO:0000313" key="3">
    <source>
        <dbReference type="EMBL" id="KFG39693.1"/>
    </source>
</evidence>
<dbReference type="InterPro" id="IPR008271">
    <property type="entry name" value="Ser/Thr_kinase_AS"/>
</dbReference>
<dbReference type="InterPro" id="IPR000719">
    <property type="entry name" value="Prot_kinase_dom"/>
</dbReference>
<feature type="compositionally biased region" description="Polar residues" evidence="1">
    <location>
        <begin position="1485"/>
        <end position="1504"/>
    </location>
</feature>
<feature type="compositionally biased region" description="Polar residues" evidence="1">
    <location>
        <begin position="1142"/>
        <end position="1154"/>
    </location>
</feature>
<dbReference type="Pfam" id="PF00069">
    <property type="entry name" value="Pkinase"/>
    <property type="match status" value="2"/>
</dbReference>
<dbReference type="GO" id="GO:0005524">
    <property type="term" value="F:ATP binding"/>
    <property type="evidence" value="ECO:0007669"/>
    <property type="project" value="InterPro"/>
</dbReference>
<feature type="region of interest" description="Disordered" evidence="1">
    <location>
        <begin position="123"/>
        <end position="191"/>
    </location>
</feature>
<feature type="region of interest" description="Disordered" evidence="1">
    <location>
        <begin position="1140"/>
        <end position="1173"/>
    </location>
</feature>
<keyword evidence="3" id="KW-0808">Transferase</keyword>
<feature type="region of interest" description="Disordered" evidence="1">
    <location>
        <begin position="969"/>
        <end position="1038"/>
    </location>
</feature>
<dbReference type="EMBL" id="AHZU02000827">
    <property type="protein sequence ID" value="KFG39693.1"/>
    <property type="molecule type" value="Genomic_DNA"/>
</dbReference>
<dbReference type="GO" id="GO:0004687">
    <property type="term" value="F:myosin light chain kinase activity"/>
    <property type="evidence" value="ECO:0007669"/>
    <property type="project" value="UniProtKB-EC"/>
</dbReference>
<feature type="compositionally biased region" description="Basic and acidic residues" evidence="1">
    <location>
        <begin position="125"/>
        <end position="176"/>
    </location>
</feature>